<dbReference type="InterPro" id="IPR027417">
    <property type="entry name" value="P-loop_NTPase"/>
</dbReference>
<dbReference type="Gene3D" id="3.40.50.300">
    <property type="entry name" value="P-loop containing nucleotide triphosphate hydrolases"/>
    <property type="match status" value="1"/>
</dbReference>
<protein>
    <submittedName>
        <fullName evidence="1">Uncharacterized protein</fullName>
    </submittedName>
</protein>
<evidence type="ECO:0000313" key="2">
    <source>
        <dbReference type="Proteomes" id="UP001159405"/>
    </source>
</evidence>
<sequence>MGVNFKDIRYVVHYGPPRCTEDFIEEIGRDGEKAVSAFFFQGEHLKKCDKAVKAYVKANTCLRNIVLEEFEEKVTSGNHTCCLSCHLNCHCSSKEKCEVHVPFQHHTICFSAKKSTGVPKRKTTLEQCNLLEQLLLDKQKELAAKCPVYYMSRECTTGFSTNLIKIVVKHCKYIFNAEYITDNLPVFKKEHAYDILHMVKDTFEDFDIEDEFDESLEEFYEESCVYDLEFGSDYTDHESDDDSLVDTSFE</sequence>
<name>A0ABN8PYI0_9CNID</name>
<keyword evidence="2" id="KW-1185">Reference proteome</keyword>
<organism evidence="1 2">
    <name type="scientific">Porites lobata</name>
    <dbReference type="NCBI Taxonomy" id="104759"/>
    <lineage>
        <taxon>Eukaryota</taxon>
        <taxon>Metazoa</taxon>
        <taxon>Cnidaria</taxon>
        <taxon>Anthozoa</taxon>
        <taxon>Hexacorallia</taxon>
        <taxon>Scleractinia</taxon>
        <taxon>Fungiina</taxon>
        <taxon>Poritidae</taxon>
        <taxon>Porites</taxon>
    </lineage>
</organism>
<dbReference type="Proteomes" id="UP001159405">
    <property type="component" value="Unassembled WGS sequence"/>
</dbReference>
<comment type="caution">
    <text evidence="1">The sequence shown here is derived from an EMBL/GenBank/DDBJ whole genome shotgun (WGS) entry which is preliminary data.</text>
</comment>
<reference evidence="1 2" key="1">
    <citation type="submission" date="2022-05" db="EMBL/GenBank/DDBJ databases">
        <authorList>
            <consortium name="Genoscope - CEA"/>
            <person name="William W."/>
        </authorList>
    </citation>
    <scope>NUCLEOTIDE SEQUENCE [LARGE SCALE GENOMIC DNA]</scope>
</reference>
<gene>
    <name evidence="1" type="ORF">PLOB_00048612</name>
</gene>
<dbReference type="EMBL" id="CALNXK010000091">
    <property type="protein sequence ID" value="CAH3151479.1"/>
    <property type="molecule type" value="Genomic_DNA"/>
</dbReference>
<accession>A0ABN8PYI0</accession>
<proteinExistence type="predicted"/>
<evidence type="ECO:0000313" key="1">
    <source>
        <dbReference type="EMBL" id="CAH3151479.1"/>
    </source>
</evidence>